<feature type="transmembrane region" description="Helical" evidence="1">
    <location>
        <begin position="25"/>
        <end position="44"/>
    </location>
</feature>
<evidence type="ECO:0000256" key="1">
    <source>
        <dbReference type="SAM" id="Phobius"/>
    </source>
</evidence>
<keyword evidence="1" id="KW-0812">Transmembrane</keyword>
<reference evidence="2 3" key="1">
    <citation type="submission" date="2014-11" db="EMBL/GenBank/DDBJ databases">
        <title>Symbiosis island explosion on the genome of extra-slow-growing strains of soybean bradyrhizobia with massive insertion sequences.</title>
        <authorList>
            <person name="Iida T."/>
            <person name="Minamisawa K."/>
        </authorList>
    </citation>
    <scope>NUCLEOTIDE SEQUENCE [LARGE SCALE GENOMIC DNA]</scope>
    <source>
        <strain evidence="2 3">NK6</strain>
        <plasmid evidence="3">pNK6c DNA</plasmid>
    </source>
</reference>
<sequence length="187" mass="21017">MLLVLGLVLWALVFLLDIEISSEWQPAFVVVCLMIALALTRWLWVKRERRSALRGSKTLWEFLQNWKEWYVRVVIFFVLLVLFVAFSYIGADSVAGRLGAAPILPLFALHSLATGNDPQAKMDATKTTVFLGPIAAISFVVLFAEAVYQRGFWFGLSCLIVGWLVCLACIYAIAWGLDELDRRASIS</sequence>
<feature type="transmembrane region" description="Helical" evidence="1">
    <location>
        <begin position="69"/>
        <end position="89"/>
    </location>
</feature>
<geneLocation type="plasmid" evidence="3">
    <name>pNK6c DNA</name>
</geneLocation>
<accession>A0A0E3VXX4</accession>
<feature type="transmembrane region" description="Helical" evidence="1">
    <location>
        <begin position="154"/>
        <end position="177"/>
    </location>
</feature>
<dbReference type="Proteomes" id="UP000063308">
    <property type="component" value="Plasmid pNK6c"/>
</dbReference>
<keyword evidence="1" id="KW-1133">Transmembrane helix</keyword>
<evidence type="ECO:0000313" key="2">
    <source>
        <dbReference type="EMBL" id="BAR63415.1"/>
    </source>
</evidence>
<protein>
    <submittedName>
        <fullName evidence="2">Phosphoglucosamine mutase</fullName>
    </submittedName>
</protein>
<evidence type="ECO:0000313" key="3">
    <source>
        <dbReference type="Proteomes" id="UP000063308"/>
    </source>
</evidence>
<name>A0A0E3VXX4_9BRAD</name>
<proteinExistence type="predicted"/>
<feature type="transmembrane region" description="Helical" evidence="1">
    <location>
        <begin position="127"/>
        <end position="148"/>
    </location>
</feature>
<gene>
    <name evidence="2" type="ORF">NK6_c_7</name>
</gene>
<keyword evidence="2" id="KW-0614">Plasmid</keyword>
<dbReference type="AlphaFoldDB" id="A0A0E3VXX4"/>
<keyword evidence="1" id="KW-0472">Membrane</keyword>
<organism evidence="2 3">
    <name type="scientific">Bradyrhizobium diazoefficiens</name>
    <dbReference type="NCBI Taxonomy" id="1355477"/>
    <lineage>
        <taxon>Bacteria</taxon>
        <taxon>Pseudomonadati</taxon>
        <taxon>Pseudomonadota</taxon>
        <taxon>Alphaproteobacteria</taxon>
        <taxon>Hyphomicrobiales</taxon>
        <taxon>Nitrobacteraceae</taxon>
        <taxon>Bradyrhizobium</taxon>
    </lineage>
</organism>
<dbReference type="EMBL" id="AP014687">
    <property type="protein sequence ID" value="BAR63415.1"/>
    <property type="molecule type" value="Genomic_DNA"/>
</dbReference>